<protein>
    <submittedName>
        <fullName evidence="1">Unannotated protein</fullName>
    </submittedName>
</protein>
<evidence type="ECO:0000313" key="1">
    <source>
        <dbReference type="EMBL" id="CAB4616776.1"/>
    </source>
</evidence>
<dbReference type="AlphaFoldDB" id="A0A6J6HUR9"/>
<organism evidence="1">
    <name type="scientific">freshwater metagenome</name>
    <dbReference type="NCBI Taxonomy" id="449393"/>
    <lineage>
        <taxon>unclassified sequences</taxon>
        <taxon>metagenomes</taxon>
        <taxon>ecological metagenomes</taxon>
    </lineage>
</organism>
<reference evidence="1" key="1">
    <citation type="submission" date="2020-05" db="EMBL/GenBank/DDBJ databases">
        <authorList>
            <person name="Chiriac C."/>
            <person name="Salcher M."/>
            <person name="Ghai R."/>
            <person name="Kavagutti S V."/>
        </authorList>
    </citation>
    <scope>NUCLEOTIDE SEQUENCE</scope>
</reference>
<sequence length="222" mass="25640">MLASRKCVEVCDALFQPLFVWVFSSKRHLHFIVVNETALCGINEEHAAWLQTALANNARLVDVQHTRFRCKNDEVVIGNPIATWAKTIAVKHCTNESSVGETHVGWAVPWLHHRRMELIERALLWIHALVVFPCFRNHHEQRMRKRTAGEMQQFQYLVKACGVRHARCTNRERAIKTRNQVAGKQCFTCAHPVAVALHCVDFTVVCNEAIWVSQWPRWEGVR</sequence>
<dbReference type="EMBL" id="CAEZUX010000079">
    <property type="protein sequence ID" value="CAB4616776.1"/>
    <property type="molecule type" value="Genomic_DNA"/>
</dbReference>
<accession>A0A6J6HUR9</accession>
<proteinExistence type="predicted"/>
<gene>
    <name evidence="1" type="ORF">UFOPK1874_00763</name>
</gene>
<name>A0A6J6HUR9_9ZZZZ</name>